<protein>
    <submittedName>
        <fullName evidence="1">Uncharacterized protein</fullName>
    </submittedName>
</protein>
<sequence>MASDDGRRRAAGMRDVVGAVISMDCDASKEQVLRRREHENKRLLEKHFFFMSRKPKKHLCCYMVITCQ</sequence>
<reference evidence="1" key="2">
    <citation type="submission" date="2015-07" db="EMBL/GenBank/DDBJ databases">
        <authorList>
            <person name="Noorani M."/>
        </authorList>
    </citation>
    <scope>NUCLEOTIDE SEQUENCE</scope>
    <source>
        <strain evidence="1">Yugu1</strain>
    </source>
</reference>
<reference evidence="1" key="1">
    <citation type="journal article" date="2012" name="Nat. Biotechnol.">
        <title>Reference genome sequence of the model plant Setaria.</title>
        <authorList>
            <person name="Bennetzen J.L."/>
            <person name="Schmutz J."/>
            <person name="Wang H."/>
            <person name="Percifield R."/>
            <person name="Hawkins J."/>
            <person name="Pontaroli A.C."/>
            <person name="Estep M."/>
            <person name="Feng L."/>
            <person name="Vaughn J.N."/>
            <person name="Grimwood J."/>
            <person name="Jenkins J."/>
            <person name="Barry K."/>
            <person name="Lindquist E."/>
            <person name="Hellsten U."/>
            <person name="Deshpande S."/>
            <person name="Wang X."/>
            <person name="Wu X."/>
            <person name="Mitros T."/>
            <person name="Triplett J."/>
            <person name="Yang X."/>
            <person name="Ye C.Y."/>
            <person name="Mauro-Herrera M."/>
            <person name="Wang L."/>
            <person name="Li P."/>
            <person name="Sharma M."/>
            <person name="Sharma R."/>
            <person name="Ronald P.C."/>
            <person name="Panaud O."/>
            <person name="Kellogg E.A."/>
            <person name="Brutnell T.P."/>
            <person name="Doust A.N."/>
            <person name="Tuskan G.A."/>
            <person name="Rokhsar D."/>
            <person name="Devos K.M."/>
        </authorList>
    </citation>
    <scope>NUCLEOTIDE SEQUENCE [LARGE SCALE GENOMIC DNA]</scope>
    <source>
        <strain evidence="1">Yugu1</strain>
    </source>
</reference>
<evidence type="ECO:0000313" key="1">
    <source>
        <dbReference type="EMBL" id="RCV43555.1"/>
    </source>
</evidence>
<name>A0A368SMA2_SETIT</name>
<proteinExistence type="predicted"/>
<dbReference type="EMBL" id="CM003536">
    <property type="protein sequence ID" value="RCV43555.1"/>
    <property type="molecule type" value="Genomic_DNA"/>
</dbReference>
<accession>A0A368SMA2</accession>
<gene>
    <name evidence="1" type="ORF">SETIT_9G303500v2</name>
</gene>
<organism evidence="1">
    <name type="scientific">Setaria italica</name>
    <name type="common">Foxtail millet</name>
    <name type="synonym">Panicum italicum</name>
    <dbReference type="NCBI Taxonomy" id="4555"/>
    <lineage>
        <taxon>Eukaryota</taxon>
        <taxon>Viridiplantae</taxon>
        <taxon>Streptophyta</taxon>
        <taxon>Embryophyta</taxon>
        <taxon>Tracheophyta</taxon>
        <taxon>Spermatophyta</taxon>
        <taxon>Magnoliopsida</taxon>
        <taxon>Liliopsida</taxon>
        <taxon>Poales</taxon>
        <taxon>Poaceae</taxon>
        <taxon>PACMAD clade</taxon>
        <taxon>Panicoideae</taxon>
        <taxon>Panicodae</taxon>
        <taxon>Paniceae</taxon>
        <taxon>Cenchrinae</taxon>
        <taxon>Setaria</taxon>
    </lineage>
</organism>
<dbReference type="AlphaFoldDB" id="A0A368SMA2"/>